<dbReference type="AlphaFoldDB" id="A0AAN5MEN5"/>
<evidence type="ECO:0000313" key="3">
    <source>
        <dbReference type="Proteomes" id="UP000865968"/>
    </source>
</evidence>
<reference evidence="2" key="2">
    <citation type="submission" date="2020-10" db="EMBL/GenBank/DDBJ databases">
        <authorList>
            <consortium name="NCBI Pathogen Detection Project"/>
        </authorList>
    </citation>
    <scope>NUCLEOTIDE SEQUENCE</scope>
    <source>
        <strain evidence="2">Morganella morganii ARLG-3209</strain>
    </source>
</reference>
<feature type="coiled-coil region" evidence="1">
    <location>
        <begin position="6"/>
        <end position="33"/>
    </location>
</feature>
<protein>
    <recommendedName>
        <fullName evidence="4">Type III secretion system apparatus protein</fullName>
    </recommendedName>
</protein>
<keyword evidence="1" id="KW-0175">Coiled coil</keyword>
<evidence type="ECO:0008006" key="4">
    <source>
        <dbReference type="Google" id="ProtNLM"/>
    </source>
</evidence>
<accession>A0AAN5MEN5</accession>
<evidence type="ECO:0000313" key="2">
    <source>
        <dbReference type="EMBL" id="HAT3808728.1"/>
    </source>
</evidence>
<name>A0AAN5MEN5_MORMO</name>
<dbReference type="EMBL" id="DACSWI010000003">
    <property type="protein sequence ID" value="HAT3808728.1"/>
    <property type="molecule type" value="Genomic_DNA"/>
</dbReference>
<reference evidence="2" key="1">
    <citation type="journal article" date="2018" name="Genome Biol.">
        <title>SKESA: strategic k-mer extension for scrupulous assemblies.</title>
        <authorList>
            <person name="Souvorov A."/>
            <person name="Agarwala R."/>
            <person name="Lipman D.J."/>
        </authorList>
    </citation>
    <scope>NUCLEOTIDE SEQUENCE</scope>
    <source>
        <strain evidence="2">Morganella morganii ARLG-3209</strain>
    </source>
</reference>
<proteinExistence type="predicted"/>
<dbReference type="Proteomes" id="UP000865968">
    <property type="component" value="Unassembled WGS sequence"/>
</dbReference>
<sequence length="123" mass="14807">MLNCLLRIKDRREERLRRQMKELDQQRQQTELLGFQCQSGRHDLMQKLNQLLLWSGTLSAGELMEQKQVMHDLFHEEYDLAQQQQQLADEQKRLREKISGLQQMLVSVMKKKEKLRSLLSNER</sequence>
<organism evidence="2 3">
    <name type="scientific">Morganella morganii</name>
    <name type="common">Proteus morganii</name>
    <dbReference type="NCBI Taxonomy" id="582"/>
    <lineage>
        <taxon>Bacteria</taxon>
        <taxon>Pseudomonadati</taxon>
        <taxon>Pseudomonadota</taxon>
        <taxon>Gammaproteobacteria</taxon>
        <taxon>Enterobacterales</taxon>
        <taxon>Morganellaceae</taxon>
        <taxon>Morganella</taxon>
    </lineage>
</organism>
<evidence type="ECO:0000256" key="1">
    <source>
        <dbReference type="SAM" id="Coils"/>
    </source>
</evidence>
<gene>
    <name evidence="2" type="ORF">I8608_001555</name>
</gene>
<comment type="caution">
    <text evidence="2">The sequence shown here is derived from an EMBL/GenBank/DDBJ whole genome shotgun (WGS) entry which is preliminary data.</text>
</comment>